<dbReference type="PRINTS" id="PR00039">
    <property type="entry name" value="HTHLYSR"/>
</dbReference>
<keyword evidence="2" id="KW-0805">Transcription regulation</keyword>
<evidence type="ECO:0000259" key="5">
    <source>
        <dbReference type="PROSITE" id="PS50931"/>
    </source>
</evidence>
<evidence type="ECO:0000313" key="7">
    <source>
        <dbReference type="Proteomes" id="UP000093695"/>
    </source>
</evidence>
<dbReference type="RefSeq" id="WP_044854103.1">
    <property type="nucleotide sequence ID" value="NZ_CP016174.1"/>
</dbReference>
<dbReference type="InterPro" id="IPR005119">
    <property type="entry name" value="LysR_subst-bd"/>
</dbReference>
<evidence type="ECO:0000256" key="1">
    <source>
        <dbReference type="ARBA" id="ARBA00009437"/>
    </source>
</evidence>
<dbReference type="SUPFAM" id="SSF46785">
    <property type="entry name" value="Winged helix' DNA-binding domain"/>
    <property type="match status" value="1"/>
</dbReference>
<keyword evidence="4" id="KW-0804">Transcription</keyword>
<sequence>MEMLHLRYFVAVAEELNFSQAARKLHMAASPLSQRIKDLEHELGHKLFDRSTHHVTLTAAGSALLPIARDVLEQVNAIPWRLQEAVKPRRSTVFIGIPGGVHPALRERVKQLEERCHDRFELKRWPGTTPDLVAAVHEGKLALSLVRMPVTDPALEMIPVQVERLGAVVPAGRFAGRETVDIAELSDLSYIPSASESIPAYSEDMDHKLSNAGIKKRLKVDGAEYSGISELVANGSSFSITMLDPASPMHLFLVDGATILPFADFRPQLETALVWRRDRGEEGDLADLVAGVREIFAEPLST</sequence>
<gene>
    <name evidence="6" type="ORF">SD37_11990</name>
</gene>
<dbReference type="GO" id="GO:0003677">
    <property type="term" value="F:DNA binding"/>
    <property type="evidence" value="ECO:0007669"/>
    <property type="project" value="UniProtKB-KW"/>
</dbReference>
<dbReference type="FunFam" id="1.10.10.10:FF:000001">
    <property type="entry name" value="LysR family transcriptional regulator"/>
    <property type="match status" value="1"/>
</dbReference>
<name>A0A193BVP7_AMYOR</name>
<dbReference type="InterPro" id="IPR000847">
    <property type="entry name" value="LysR_HTH_N"/>
</dbReference>
<protein>
    <submittedName>
        <fullName evidence="6">LysR family transcriptional regulator</fullName>
    </submittedName>
</protein>
<keyword evidence="3" id="KW-0238">DNA-binding</keyword>
<dbReference type="SUPFAM" id="SSF53850">
    <property type="entry name" value="Periplasmic binding protein-like II"/>
    <property type="match status" value="1"/>
</dbReference>
<dbReference type="Pfam" id="PF03466">
    <property type="entry name" value="LysR_substrate"/>
    <property type="match status" value="1"/>
</dbReference>
<evidence type="ECO:0000256" key="3">
    <source>
        <dbReference type="ARBA" id="ARBA00023125"/>
    </source>
</evidence>
<dbReference type="KEGG" id="aori:SD37_11990"/>
<dbReference type="Gene3D" id="3.40.190.10">
    <property type="entry name" value="Periplasmic binding protein-like II"/>
    <property type="match status" value="2"/>
</dbReference>
<dbReference type="PROSITE" id="PS50931">
    <property type="entry name" value="HTH_LYSR"/>
    <property type="match status" value="1"/>
</dbReference>
<evidence type="ECO:0000256" key="4">
    <source>
        <dbReference type="ARBA" id="ARBA00023163"/>
    </source>
</evidence>
<dbReference type="GO" id="GO:0032993">
    <property type="term" value="C:protein-DNA complex"/>
    <property type="evidence" value="ECO:0007669"/>
    <property type="project" value="TreeGrafter"/>
</dbReference>
<reference evidence="6 7" key="1">
    <citation type="journal article" date="2015" name="Genome Announc.">
        <title>Draft Genome Sequence of Norvancomycin-Producing Strain Amycolatopsis orientalis CPCC200066.</title>
        <authorList>
            <person name="Lei X."/>
            <person name="Yuan F."/>
            <person name="Shi Y."/>
            <person name="Li X."/>
            <person name="Wang L."/>
            <person name="Hong B."/>
        </authorList>
    </citation>
    <scope>NUCLEOTIDE SEQUENCE [LARGE SCALE GENOMIC DNA]</scope>
    <source>
        <strain evidence="6 7">B-37</strain>
    </source>
</reference>
<dbReference type="PANTHER" id="PTHR30346:SF0">
    <property type="entry name" value="HCA OPERON TRANSCRIPTIONAL ACTIVATOR HCAR"/>
    <property type="match status" value="1"/>
</dbReference>
<organism evidence="6 7">
    <name type="scientific">Amycolatopsis orientalis</name>
    <name type="common">Nocardia orientalis</name>
    <dbReference type="NCBI Taxonomy" id="31958"/>
    <lineage>
        <taxon>Bacteria</taxon>
        <taxon>Bacillati</taxon>
        <taxon>Actinomycetota</taxon>
        <taxon>Actinomycetes</taxon>
        <taxon>Pseudonocardiales</taxon>
        <taxon>Pseudonocardiaceae</taxon>
        <taxon>Amycolatopsis</taxon>
    </lineage>
</organism>
<proteinExistence type="inferred from homology"/>
<dbReference type="PANTHER" id="PTHR30346">
    <property type="entry name" value="TRANSCRIPTIONAL DUAL REGULATOR HCAR-RELATED"/>
    <property type="match status" value="1"/>
</dbReference>
<dbReference type="Pfam" id="PF00126">
    <property type="entry name" value="HTH_1"/>
    <property type="match status" value="1"/>
</dbReference>
<evidence type="ECO:0000256" key="2">
    <source>
        <dbReference type="ARBA" id="ARBA00023015"/>
    </source>
</evidence>
<dbReference type="STRING" id="31958.SD37_11990"/>
<dbReference type="EMBL" id="CP016174">
    <property type="protein sequence ID" value="ANN16297.1"/>
    <property type="molecule type" value="Genomic_DNA"/>
</dbReference>
<dbReference type="GO" id="GO:0003700">
    <property type="term" value="F:DNA-binding transcription factor activity"/>
    <property type="evidence" value="ECO:0007669"/>
    <property type="project" value="InterPro"/>
</dbReference>
<dbReference type="Proteomes" id="UP000093695">
    <property type="component" value="Chromosome"/>
</dbReference>
<dbReference type="AlphaFoldDB" id="A0A193BVP7"/>
<accession>A0A193BVP7</accession>
<dbReference type="Gene3D" id="1.10.10.10">
    <property type="entry name" value="Winged helix-like DNA-binding domain superfamily/Winged helix DNA-binding domain"/>
    <property type="match status" value="1"/>
</dbReference>
<keyword evidence="7" id="KW-1185">Reference proteome</keyword>
<comment type="similarity">
    <text evidence="1">Belongs to the LysR transcriptional regulatory family.</text>
</comment>
<evidence type="ECO:0000313" key="6">
    <source>
        <dbReference type="EMBL" id="ANN16297.1"/>
    </source>
</evidence>
<dbReference type="eggNOG" id="COG0583">
    <property type="taxonomic scope" value="Bacteria"/>
</dbReference>
<dbReference type="InterPro" id="IPR036388">
    <property type="entry name" value="WH-like_DNA-bd_sf"/>
</dbReference>
<dbReference type="InterPro" id="IPR036390">
    <property type="entry name" value="WH_DNA-bd_sf"/>
</dbReference>
<feature type="domain" description="HTH lysR-type" evidence="5">
    <location>
        <begin position="1"/>
        <end position="58"/>
    </location>
</feature>